<comment type="caution">
    <text evidence="7">The sequence shown here is derived from an EMBL/GenBank/DDBJ whole genome shotgun (WGS) entry which is preliminary data.</text>
</comment>
<keyword evidence="8" id="KW-1185">Reference proteome</keyword>
<dbReference type="CDD" id="cd00609">
    <property type="entry name" value="AAT_like"/>
    <property type="match status" value="1"/>
</dbReference>
<dbReference type="EMBL" id="JAHQCW010000024">
    <property type="protein sequence ID" value="MBU9737737.1"/>
    <property type="molecule type" value="Genomic_DNA"/>
</dbReference>
<sequence>MKYDFDEVIDRRGTYSIKWDSGEQLIRKGLAVRVDDDTIPLFTADMDLACPQPVLEALRRVVDHRIFGYSDCTVVPEYYEAVISWFHRRYGWQIEKDEILYVNGTVEALQIAVEAFTQEGDGIIIQRPVYGPFSGTIDNTHRKLINNQLLEHEGYYTINYEDLEQKARDPQNKMMFLCSPHNPVGRVWTPEELRKIAGICRKNDVLLVVDEIHGDIIRKDVRFYPMAAVADTDPMIICTAVNKTFNLAGLQCSNIIIKDPELRETFRAHAGYRAPTPFAIAALIAAYQECDDWVGQMNDYIDGNIQWVLDFLKERMPKVKCARPEGTYILWMDFRGYGLPAEEIRDRIYNRANVILEAGSVFDPEYAEGYERVCLGTRRSLIQEAFERIARQF</sequence>
<dbReference type="InterPro" id="IPR027619">
    <property type="entry name" value="C-S_lyase_PatB-like"/>
</dbReference>
<feature type="domain" description="Aminotransferase class I/classII large" evidence="6">
    <location>
        <begin position="41"/>
        <end position="389"/>
    </location>
</feature>
<accession>A0A949K830</accession>
<organism evidence="7 8">
    <name type="scientific">Diplocloster agilis</name>
    <dbReference type="NCBI Taxonomy" id="2850323"/>
    <lineage>
        <taxon>Bacteria</taxon>
        <taxon>Bacillati</taxon>
        <taxon>Bacillota</taxon>
        <taxon>Clostridia</taxon>
        <taxon>Lachnospirales</taxon>
        <taxon>Lachnospiraceae</taxon>
        <taxon>Diplocloster</taxon>
    </lineage>
</organism>
<keyword evidence="7" id="KW-0808">Transferase</keyword>
<dbReference type="AlphaFoldDB" id="A0A949K830"/>
<dbReference type="GO" id="GO:0047804">
    <property type="term" value="F:cysteine-S-conjugate beta-lyase activity"/>
    <property type="evidence" value="ECO:0007669"/>
    <property type="project" value="UniProtKB-EC"/>
</dbReference>
<evidence type="ECO:0000313" key="8">
    <source>
        <dbReference type="Proteomes" id="UP000712157"/>
    </source>
</evidence>
<keyword evidence="4" id="KW-0456">Lyase</keyword>
<keyword evidence="7" id="KW-0032">Aminotransferase</keyword>
<dbReference type="NCBIfam" id="TIGR04350">
    <property type="entry name" value="C_S_lyase_PatB"/>
    <property type="match status" value="1"/>
</dbReference>
<evidence type="ECO:0000256" key="5">
    <source>
        <dbReference type="ARBA" id="ARBA00037974"/>
    </source>
</evidence>
<dbReference type="InterPro" id="IPR004839">
    <property type="entry name" value="Aminotransferase_I/II_large"/>
</dbReference>
<reference evidence="7" key="1">
    <citation type="submission" date="2021-06" db="EMBL/GenBank/DDBJ databases">
        <title>Description of novel taxa of the family Lachnospiraceae.</title>
        <authorList>
            <person name="Chaplin A.V."/>
            <person name="Sokolova S.R."/>
            <person name="Pikina A.P."/>
            <person name="Korzhanova M."/>
            <person name="Belova V."/>
            <person name="Korostin D."/>
            <person name="Efimov B.A."/>
        </authorList>
    </citation>
    <scope>NUCLEOTIDE SEQUENCE</scope>
    <source>
        <strain evidence="7">ASD5720</strain>
    </source>
</reference>
<dbReference type="GO" id="GO:0030170">
    <property type="term" value="F:pyridoxal phosphate binding"/>
    <property type="evidence" value="ECO:0007669"/>
    <property type="project" value="InterPro"/>
</dbReference>
<dbReference type="Pfam" id="PF00155">
    <property type="entry name" value="Aminotran_1_2"/>
    <property type="match status" value="1"/>
</dbReference>
<dbReference type="Gene3D" id="3.40.640.10">
    <property type="entry name" value="Type I PLP-dependent aspartate aminotransferase-like (Major domain)"/>
    <property type="match status" value="1"/>
</dbReference>
<evidence type="ECO:0000313" key="7">
    <source>
        <dbReference type="EMBL" id="MBU9737737.1"/>
    </source>
</evidence>
<dbReference type="InterPro" id="IPR015421">
    <property type="entry name" value="PyrdxlP-dep_Trfase_major"/>
</dbReference>
<dbReference type="Proteomes" id="UP000712157">
    <property type="component" value="Unassembled WGS sequence"/>
</dbReference>
<dbReference type="InterPro" id="IPR051798">
    <property type="entry name" value="Class-II_PLP-Dep_Aminotrans"/>
</dbReference>
<dbReference type="EC" id="4.4.1.13" evidence="2"/>
<dbReference type="Gene3D" id="3.90.1150.10">
    <property type="entry name" value="Aspartate Aminotransferase, domain 1"/>
    <property type="match status" value="1"/>
</dbReference>
<evidence type="ECO:0000256" key="1">
    <source>
        <dbReference type="ARBA" id="ARBA00001933"/>
    </source>
</evidence>
<evidence type="ECO:0000256" key="2">
    <source>
        <dbReference type="ARBA" id="ARBA00012224"/>
    </source>
</evidence>
<name>A0A949K830_9FIRM</name>
<comment type="similarity">
    <text evidence="5">Belongs to the class-II pyridoxal-phosphate-dependent aminotransferase family. MalY/PatB cystathionine beta-lyase subfamily.</text>
</comment>
<dbReference type="GO" id="GO:0008483">
    <property type="term" value="F:transaminase activity"/>
    <property type="evidence" value="ECO:0007669"/>
    <property type="project" value="UniProtKB-KW"/>
</dbReference>
<keyword evidence="3" id="KW-0663">Pyridoxal phosphate</keyword>
<dbReference type="PANTHER" id="PTHR43525:SF1">
    <property type="entry name" value="PROTEIN MALY"/>
    <property type="match status" value="1"/>
</dbReference>
<gene>
    <name evidence="7" type="ORF">KTH89_14415</name>
</gene>
<dbReference type="InterPro" id="IPR015422">
    <property type="entry name" value="PyrdxlP-dep_Trfase_small"/>
</dbReference>
<proteinExistence type="inferred from homology"/>
<evidence type="ECO:0000259" key="6">
    <source>
        <dbReference type="Pfam" id="PF00155"/>
    </source>
</evidence>
<dbReference type="SUPFAM" id="SSF53383">
    <property type="entry name" value="PLP-dependent transferases"/>
    <property type="match status" value="1"/>
</dbReference>
<evidence type="ECO:0000256" key="3">
    <source>
        <dbReference type="ARBA" id="ARBA00022898"/>
    </source>
</evidence>
<dbReference type="InterPro" id="IPR015424">
    <property type="entry name" value="PyrdxlP-dep_Trfase"/>
</dbReference>
<dbReference type="RefSeq" id="WP_238722169.1">
    <property type="nucleotide sequence ID" value="NZ_JAHQCW010000024.1"/>
</dbReference>
<protein>
    <recommendedName>
        <fullName evidence="2">cysteine-S-conjugate beta-lyase</fullName>
        <ecNumber evidence="2">4.4.1.13</ecNumber>
    </recommendedName>
</protein>
<dbReference type="PANTHER" id="PTHR43525">
    <property type="entry name" value="PROTEIN MALY"/>
    <property type="match status" value="1"/>
</dbReference>
<comment type="cofactor">
    <cofactor evidence="1">
        <name>pyridoxal 5'-phosphate</name>
        <dbReference type="ChEBI" id="CHEBI:597326"/>
    </cofactor>
</comment>
<evidence type="ECO:0000256" key="4">
    <source>
        <dbReference type="ARBA" id="ARBA00023239"/>
    </source>
</evidence>